<dbReference type="EMBL" id="GBXM01018029">
    <property type="protein sequence ID" value="JAH90548.1"/>
    <property type="molecule type" value="Transcribed_RNA"/>
</dbReference>
<name>A0A0E9WM42_ANGAN</name>
<proteinExistence type="predicted"/>
<reference evidence="1" key="1">
    <citation type="submission" date="2014-11" db="EMBL/GenBank/DDBJ databases">
        <authorList>
            <person name="Amaro Gonzalez C."/>
        </authorList>
    </citation>
    <scope>NUCLEOTIDE SEQUENCE</scope>
</reference>
<accession>A0A0E9WM42</accession>
<protein>
    <submittedName>
        <fullName evidence="1">Uncharacterized protein</fullName>
    </submittedName>
</protein>
<sequence length="131" mass="15298">MEGCDWSAFFPPLPFLRLVRLRIFPVFFDTLTVLVFWRCSTEHPRHLTTDSALRLAASRTLRYDWPTACFSSPLCRISRSSLALSPVCVSHHMFISCLFRKWCRLHPIVRSHPHSSTCWRSAISDFLEISR</sequence>
<organism evidence="1">
    <name type="scientific">Anguilla anguilla</name>
    <name type="common">European freshwater eel</name>
    <name type="synonym">Muraena anguilla</name>
    <dbReference type="NCBI Taxonomy" id="7936"/>
    <lineage>
        <taxon>Eukaryota</taxon>
        <taxon>Metazoa</taxon>
        <taxon>Chordata</taxon>
        <taxon>Craniata</taxon>
        <taxon>Vertebrata</taxon>
        <taxon>Euteleostomi</taxon>
        <taxon>Actinopterygii</taxon>
        <taxon>Neopterygii</taxon>
        <taxon>Teleostei</taxon>
        <taxon>Anguilliformes</taxon>
        <taxon>Anguillidae</taxon>
        <taxon>Anguilla</taxon>
    </lineage>
</organism>
<evidence type="ECO:0000313" key="1">
    <source>
        <dbReference type="EMBL" id="JAH90548.1"/>
    </source>
</evidence>
<reference evidence="1" key="2">
    <citation type="journal article" date="2015" name="Fish Shellfish Immunol.">
        <title>Early steps in the European eel (Anguilla anguilla)-Vibrio vulnificus interaction in the gills: Role of the RtxA13 toxin.</title>
        <authorList>
            <person name="Callol A."/>
            <person name="Pajuelo D."/>
            <person name="Ebbesson L."/>
            <person name="Teles M."/>
            <person name="MacKenzie S."/>
            <person name="Amaro C."/>
        </authorList>
    </citation>
    <scope>NUCLEOTIDE SEQUENCE</scope>
</reference>
<dbReference type="AlphaFoldDB" id="A0A0E9WM42"/>